<dbReference type="PANTHER" id="PTHR41775:SF1">
    <property type="entry name" value="PEPTIDASE M6-LIKE DOMAIN-CONTAINING PROTEIN"/>
    <property type="match status" value="1"/>
</dbReference>
<feature type="transmembrane region" description="Helical" evidence="2">
    <location>
        <begin position="642"/>
        <end position="660"/>
    </location>
</feature>
<dbReference type="Pfam" id="PF05547">
    <property type="entry name" value="Peptidase_M6"/>
    <property type="match status" value="1"/>
</dbReference>
<evidence type="ECO:0000313" key="4">
    <source>
        <dbReference type="EMBL" id="AIF10206.1"/>
    </source>
</evidence>
<keyword evidence="2" id="KW-1133">Transmembrane helix</keyword>
<feature type="compositionally biased region" description="Gly residues" evidence="1">
    <location>
        <begin position="765"/>
        <end position="778"/>
    </location>
</feature>
<gene>
    <name evidence="4" type="primary">ina</name>
</gene>
<sequence length="800" mass="84174">MPIALMILGAGWWVSEEPSRLGPVFDFLDDQVNKPDLSAPVVQMQVDERWLVVVVDFTNAPETGFRNVERANIILTGTSGADDFISQTTGGASTLSVTIQPDVYHASYPDSRWGADTGGIRDSGEEGTDGPAGLAASVIANALVGVDLAPYDLNSDGWVDRFLILHTAEAQEDAGGPNKIWSHFGPLKETVEIGEYKFDHYTITGFDSGLGTIVHEMLHQMGALDLYDVHGQGTGEDWNGVGDWDVMASGNWNGVSGNSPALPTLASMDLIGVDRATEIAMSATTPQSQSYQLEPISDSGQGLVIEISPTERVWMSYRGDTGFDSELPGHGLLVTVQDTSVGNAEQNLVNTQPDNAWLYVLEADGNGGLLDGSSEGESSDLFGEGDLFGAEGRIIYDHHGRKVHWTGEVTNVEADFLTLNLTSQGSPTFSVLPPHGPIQILPEETISVEWSSSVDCTPAVELFSSDGRSVTGLSGGGLLSAGESSSRQILWDSGGSAGTSGRLIGNATCGGGEAVALDIDFFVIGQRLTSGTHNADIPYEGNSFIEVPLEFEGSGSRLYDVRVEGPLERIANTANSQTLTDGSIVNLSIDPNGLLSPGMLASGDIILRDQDGLEQSITVVLTAEQFEQGGEIIRFFSDPSNIIMVMAGMLALSVLLGISGKKGSGMSRIRDAARRKVNIEKLPQAGGESYAPAGGPSRPSGPRGEYTESNVTPSNLKVDVSQEERVEMRPSNLRPEGGERSSQSTGGVGGVDQMRQASLDPTVGVGQGQIGGGAGVAGGPTPKSSAGFSDPNAIPDLEDL</sequence>
<dbReference type="GO" id="GO:0008233">
    <property type="term" value="F:peptidase activity"/>
    <property type="evidence" value="ECO:0007669"/>
    <property type="project" value="UniProtKB-KW"/>
</dbReference>
<evidence type="ECO:0000256" key="2">
    <source>
        <dbReference type="SAM" id="Phobius"/>
    </source>
</evidence>
<dbReference type="AlphaFoldDB" id="A0A075H1Z1"/>
<accession>A0A075H1Z1</accession>
<dbReference type="InterPro" id="IPR008757">
    <property type="entry name" value="Peptidase_M6-like_domain"/>
</dbReference>
<reference evidence="4" key="1">
    <citation type="journal article" date="2014" name="Genome Biol. Evol.">
        <title>Pangenome evidence for extensive interdomain horizontal transfer affecting lineage core and shell genes in uncultured planktonic thaumarchaeota and euryarchaeota.</title>
        <authorList>
            <person name="Deschamps P."/>
            <person name="Zivanovic Y."/>
            <person name="Moreira D."/>
            <person name="Rodriguez-Valera F."/>
            <person name="Lopez-Garcia P."/>
        </authorList>
    </citation>
    <scope>NUCLEOTIDE SEQUENCE</scope>
</reference>
<proteinExistence type="predicted"/>
<organism evidence="4">
    <name type="scientific">uncultured marine group II/III euryarchaeote KM3_44_G05</name>
    <dbReference type="NCBI Taxonomy" id="1456448"/>
    <lineage>
        <taxon>Archaea</taxon>
        <taxon>Methanobacteriati</taxon>
        <taxon>Methanobacteriota</taxon>
        <taxon>environmental samples</taxon>
    </lineage>
</organism>
<feature type="domain" description="Peptidase M6-like" evidence="3">
    <location>
        <begin position="155"/>
        <end position="259"/>
    </location>
</feature>
<evidence type="ECO:0000256" key="1">
    <source>
        <dbReference type="SAM" id="MobiDB-lite"/>
    </source>
</evidence>
<feature type="compositionally biased region" description="Low complexity" evidence="1">
    <location>
        <begin position="691"/>
        <end position="704"/>
    </location>
</feature>
<keyword evidence="4" id="KW-0645">Protease</keyword>
<name>A0A075H1Z1_9EURY</name>
<protein>
    <submittedName>
        <fullName evidence="4">Protease (Ina)</fullName>
    </submittedName>
</protein>
<dbReference type="PANTHER" id="PTHR41775">
    <property type="entry name" value="SECRETED PROTEIN-RELATED"/>
    <property type="match status" value="1"/>
</dbReference>
<dbReference type="GO" id="GO:0006508">
    <property type="term" value="P:proteolysis"/>
    <property type="evidence" value="ECO:0007669"/>
    <property type="project" value="UniProtKB-KW"/>
</dbReference>
<feature type="region of interest" description="Disordered" evidence="1">
    <location>
        <begin position="681"/>
        <end position="800"/>
    </location>
</feature>
<keyword evidence="4" id="KW-0378">Hydrolase</keyword>
<keyword evidence="2" id="KW-0472">Membrane</keyword>
<evidence type="ECO:0000259" key="3">
    <source>
        <dbReference type="Pfam" id="PF05547"/>
    </source>
</evidence>
<keyword evidence="2" id="KW-0812">Transmembrane</keyword>
<dbReference type="EMBL" id="KF900884">
    <property type="protein sequence ID" value="AIF10206.1"/>
    <property type="molecule type" value="Genomic_DNA"/>
</dbReference>